<evidence type="ECO:0000313" key="1">
    <source>
        <dbReference type="EMBL" id="TQE10909.1"/>
    </source>
</evidence>
<protein>
    <submittedName>
        <fullName evidence="1">Uncharacterized protein</fullName>
    </submittedName>
</protein>
<organism evidence="1 2">
    <name type="scientific">Malus baccata</name>
    <name type="common">Siberian crab apple</name>
    <name type="synonym">Pyrus baccata</name>
    <dbReference type="NCBI Taxonomy" id="106549"/>
    <lineage>
        <taxon>Eukaryota</taxon>
        <taxon>Viridiplantae</taxon>
        <taxon>Streptophyta</taxon>
        <taxon>Embryophyta</taxon>
        <taxon>Tracheophyta</taxon>
        <taxon>Spermatophyta</taxon>
        <taxon>Magnoliopsida</taxon>
        <taxon>eudicotyledons</taxon>
        <taxon>Gunneridae</taxon>
        <taxon>Pentapetalae</taxon>
        <taxon>rosids</taxon>
        <taxon>fabids</taxon>
        <taxon>Rosales</taxon>
        <taxon>Rosaceae</taxon>
        <taxon>Amygdaloideae</taxon>
        <taxon>Maleae</taxon>
        <taxon>Malus</taxon>
    </lineage>
</organism>
<comment type="caution">
    <text evidence="1">The sequence shown here is derived from an EMBL/GenBank/DDBJ whole genome shotgun (WGS) entry which is preliminary data.</text>
</comment>
<reference evidence="1 2" key="1">
    <citation type="journal article" date="2019" name="G3 (Bethesda)">
        <title>Sequencing of a Wild Apple (Malus baccata) Genome Unravels the Differences Between Cultivated and Wild Apple Species Regarding Disease Resistance and Cold Tolerance.</title>
        <authorList>
            <person name="Chen X."/>
        </authorList>
    </citation>
    <scope>NUCLEOTIDE SEQUENCE [LARGE SCALE GENOMIC DNA]</scope>
    <source>
        <strain evidence="2">cv. Shandingzi</strain>
        <tissue evidence="1">Leaves</tissue>
    </source>
</reference>
<keyword evidence="2" id="KW-1185">Reference proteome</keyword>
<dbReference type="Proteomes" id="UP000315295">
    <property type="component" value="Unassembled WGS sequence"/>
</dbReference>
<evidence type="ECO:0000313" key="2">
    <source>
        <dbReference type="Proteomes" id="UP000315295"/>
    </source>
</evidence>
<name>A0A540NIS6_MALBA</name>
<dbReference type="EMBL" id="VIEB01000035">
    <property type="protein sequence ID" value="TQE10909.1"/>
    <property type="molecule type" value="Genomic_DNA"/>
</dbReference>
<proteinExistence type="predicted"/>
<accession>A0A540NIS6</accession>
<sequence>MVNRVIFSLTTSFQSHPVYQYSPSPSLFPVPSFQKAKLSQVEIAIIEAQALRGACHS</sequence>
<dbReference type="AlphaFoldDB" id="A0A540NIS6"/>
<gene>
    <name evidence="1" type="ORF">C1H46_003482</name>
</gene>